<evidence type="ECO:0000256" key="2">
    <source>
        <dbReference type="ARBA" id="ARBA00007330"/>
    </source>
</evidence>
<dbReference type="GO" id="GO:0046168">
    <property type="term" value="P:glycerol-3-phosphate catabolic process"/>
    <property type="evidence" value="ECO:0007669"/>
    <property type="project" value="TreeGrafter"/>
</dbReference>
<dbReference type="Gene3D" id="1.10.8.870">
    <property type="entry name" value="Alpha-glycerophosphate oxidase, cap domain"/>
    <property type="match status" value="1"/>
</dbReference>
<dbReference type="InterPro" id="IPR006076">
    <property type="entry name" value="FAD-dep_OxRdtase"/>
</dbReference>
<dbReference type="Pfam" id="PF16901">
    <property type="entry name" value="DAO_C"/>
    <property type="match status" value="1"/>
</dbReference>
<evidence type="ECO:0000313" key="9">
    <source>
        <dbReference type="EMBL" id="PAU78641.1"/>
    </source>
</evidence>
<dbReference type="SUPFAM" id="SSF51905">
    <property type="entry name" value="FAD/NAD(P)-binding domain"/>
    <property type="match status" value="1"/>
</dbReference>
<dbReference type="InterPro" id="IPR000447">
    <property type="entry name" value="G3P_DH_FAD-dep"/>
</dbReference>
<proteinExistence type="inferred from homology"/>
<name>A0A2A2EZ32_9GAMM</name>
<dbReference type="PANTHER" id="PTHR11985">
    <property type="entry name" value="GLYCEROL-3-PHOSPHATE DEHYDROGENASE"/>
    <property type="match status" value="1"/>
</dbReference>
<evidence type="ECO:0000256" key="4">
    <source>
        <dbReference type="ARBA" id="ARBA00022798"/>
    </source>
</evidence>
<organism evidence="9 10">
    <name type="scientific">Halovibrio salipaludis</name>
    <dbReference type="NCBI Taxonomy" id="2032626"/>
    <lineage>
        <taxon>Bacteria</taxon>
        <taxon>Pseudomonadati</taxon>
        <taxon>Pseudomonadota</taxon>
        <taxon>Gammaproteobacteria</taxon>
        <taxon>Oceanospirillales</taxon>
        <taxon>Halomonadaceae</taxon>
        <taxon>Halovibrio</taxon>
    </lineage>
</organism>
<dbReference type="InterPro" id="IPR031656">
    <property type="entry name" value="DAO_C"/>
</dbReference>
<dbReference type="InterPro" id="IPR036188">
    <property type="entry name" value="FAD/NAD-bd_sf"/>
</dbReference>
<dbReference type="InterPro" id="IPR038299">
    <property type="entry name" value="DAO_C_sf"/>
</dbReference>
<evidence type="ECO:0000259" key="7">
    <source>
        <dbReference type="Pfam" id="PF01266"/>
    </source>
</evidence>
<protein>
    <submittedName>
        <fullName evidence="9">FAD-dependent oxidoreductase</fullName>
    </submittedName>
</protein>
<feature type="domain" description="FAD dependent oxidoreductase" evidence="7">
    <location>
        <begin position="25"/>
        <end position="380"/>
    </location>
</feature>
<dbReference type="RefSeq" id="WP_095618215.1">
    <property type="nucleotide sequence ID" value="NZ_NSKD01000007.1"/>
</dbReference>
<comment type="similarity">
    <text evidence="2">Belongs to the FAD-dependent glycerol-3-phosphate dehydrogenase family.</text>
</comment>
<feature type="domain" description="Alpha-glycerophosphate oxidase C-terminal" evidence="8">
    <location>
        <begin position="417"/>
        <end position="508"/>
    </location>
</feature>
<dbReference type="Gene3D" id="3.30.9.10">
    <property type="entry name" value="D-Amino Acid Oxidase, subunit A, domain 2"/>
    <property type="match status" value="1"/>
</dbReference>
<evidence type="ECO:0000256" key="3">
    <source>
        <dbReference type="ARBA" id="ARBA00022630"/>
    </source>
</evidence>
<dbReference type="PANTHER" id="PTHR11985:SF35">
    <property type="entry name" value="ANAEROBIC GLYCEROL-3-PHOSPHATE DEHYDROGENASE SUBUNIT A"/>
    <property type="match status" value="1"/>
</dbReference>
<gene>
    <name evidence="9" type="ORF">CK501_13200</name>
</gene>
<reference evidence="9 10" key="1">
    <citation type="submission" date="2017-08" db="EMBL/GenBank/DDBJ databases">
        <title>Halovibrio sewagensis sp. nov., isolated from wastewater of high salinity.</title>
        <authorList>
            <person name="Dong X."/>
            <person name="Zhang G."/>
        </authorList>
    </citation>
    <scope>NUCLEOTIDE SEQUENCE [LARGE SCALE GENOMIC DNA]</scope>
    <source>
        <strain evidence="9 10">YL5-2</strain>
    </source>
</reference>
<accession>A0A2A2EZ32</accession>
<dbReference type="Gene3D" id="3.50.50.60">
    <property type="entry name" value="FAD/NAD(P)-binding domain"/>
    <property type="match status" value="1"/>
</dbReference>
<dbReference type="GO" id="GO:0006071">
    <property type="term" value="P:glycerol metabolic process"/>
    <property type="evidence" value="ECO:0007669"/>
    <property type="project" value="UniProtKB-KW"/>
</dbReference>
<comment type="caution">
    <text evidence="9">The sequence shown here is derived from an EMBL/GenBank/DDBJ whole genome shotgun (WGS) entry which is preliminary data.</text>
</comment>
<keyword evidence="6" id="KW-0560">Oxidoreductase</keyword>
<dbReference type="GO" id="GO:0004368">
    <property type="term" value="F:glycerol-3-phosphate dehydrogenase (quinone) activity"/>
    <property type="evidence" value="ECO:0007669"/>
    <property type="project" value="InterPro"/>
</dbReference>
<evidence type="ECO:0000313" key="10">
    <source>
        <dbReference type="Proteomes" id="UP000218896"/>
    </source>
</evidence>
<keyword evidence="3" id="KW-0285">Flavoprotein</keyword>
<dbReference type="Proteomes" id="UP000218896">
    <property type="component" value="Unassembled WGS sequence"/>
</dbReference>
<evidence type="ECO:0000256" key="5">
    <source>
        <dbReference type="ARBA" id="ARBA00022827"/>
    </source>
</evidence>
<comment type="cofactor">
    <cofactor evidence="1">
        <name>FAD</name>
        <dbReference type="ChEBI" id="CHEBI:57692"/>
    </cofactor>
</comment>
<evidence type="ECO:0000256" key="6">
    <source>
        <dbReference type="ARBA" id="ARBA00023002"/>
    </source>
</evidence>
<dbReference type="Pfam" id="PF01266">
    <property type="entry name" value="DAO"/>
    <property type="match status" value="1"/>
</dbReference>
<dbReference type="AlphaFoldDB" id="A0A2A2EZ32"/>
<evidence type="ECO:0000259" key="8">
    <source>
        <dbReference type="Pfam" id="PF16901"/>
    </source>
</evidence>
<dbReference type="EMBL" id="NSKD01000007">
    <property type="protein sequence ID" value="PAU78641.1"/>
    <property type="molecule type" value="Genomic_DNA"/>
</dbReference>
<dbReference type="OrthoDB" id="9766796at2"/>
<keyword evidence="10" id="KW-1185">Reference proteome</keyword>
<sequence length="532" mass="59982">MTEASGIREERRDTAALLGGDDPWDIVIIGGGITGAGILREAAREGYRALLVEQRDFAWGTSSRSSKMVHGGLRYLASGDYRLTRDAVQERERMMNEAPGLVDNLYYIMPHFNRQFPGPGLFGLLLRVYDFLAQRRTRRFFPGESVLRWVPGLRREGLRGGTRFSDAVTDDARLVLRILQEATNAGGRAVNYVRAETVTPPSDGGEGSVTVHDELADRGYELRARHIVHATGAWTDRLRSQLGGDQRIRPLRGSHLVFPFWKLPVSVSLSLIHPRDHRPMFVYPWEGVTVVGTTDLDHDQDLQKEAVLSRAEMEYLLEAVHDAFPDAHLGETDLISTWSGVRPVVSDSGGRKKKPSKEKREHVIWNDQGVISVAGGKLTTFRLIALEVLDHVRTDNGIRRELDEQVFSPASAMARPNALTAWQWQRLCGHYGSRVEEVLEAGPLMPIGHTDTLLAELVWSCRNERIGHLDDLLLRRTRLGLLLPEGGAPWLEVLREYCQTPLGWDDARWQQECTRYRELWRASYHLPPESGA</sequence>
<evidence type="ECO:0000256" key="1">
    <source>
        <dbReference type="ARBA" id="ARBA00001974"/>
    </source>
</evidence>
<keyword evidence="4" id="KW-0319">Glycerol metabolism</keyword>
<keyword evidence="5" id="KW-0274">FAD</keyword>
<dbReference type="PRINTS" id="PR01001">
    <property type="entry name" value="FADG3PDH"/>
</dbReference>